<organism evidence="1 2">
    <name type="scientific">Dreissena polymorpha</name>
    <name type="common">Zebra mussel</name>
    <name type="synonym">Mytilus polymorpha</name>
    <dbReference type="NCBI Taxonomy" id="45954"/>
    <lineage>
        <taxon>Eukaryota</taxon>
        <taxon>Metazoa</taxon>
        <taxon>Spiralia</taxon>
        <taxon>Lophotrochozoa</taxon>
        <taxon>Mollusca</taxon>
        <taxon>Bivalvia</taxon>
        <taxon>Autobranchia</taxon>
        <taxon>Heteroconchia</taxon>
        <taxon>Euheterodonta</taxon>
        <taxon>Imparidentia</taxon>
        <taxon>Neoheterodontei</taxon>
        <taxon>Myida</taxon>
        <taxon>Dreissenoidea</taxon>
        <taxon>Dreissenidae</taxon>
        <taxon>Dreissena</taxon>
    </lineage>
</organism>
<evidence type="ECO:0000313" key="2">
    <source>
        <dbReference type="Proteomes" id="UP000828390"/>
    </source>
</evidence>
<gene>
    <name evidence="1" type="ORF">DPMN_127734</name>
</gene>
<dbReference type="Proteomes" id="UP000828390">
    <property type="component" value="Unassembled WGS sequence"/>
</dbReference>
<reference evidence="1" key="1">
    <citation type="journal article" date="2019" name="bioRxiv">
        <title>The Genome of the Zebra Mussel, Dreissena polymorpha: A Resource for Invasive Species Research.</title>
        <authorList>
            <person name="McCartney M.A."/>
            <person name="Auch B."/>
            <person name="Kono T."/>
            <person name="Mallez S."/>
            <person name="Zhang Y."/>
            <person name="Obille A."/>
            <person name="Becker A."/>
            <person name="Abrahante J.E."/>
            <person name="Garbe J."/>
            <person name="Badalamenti J.P."/>
            <person name="Herman A."/>
            <person name="Mangelson H."/>
            <person name="Liachko I."/>
            <person name="Sullivan S."/>
            <person name="Sone E.D."/>
            <person name="Koren S."/>
            <person name="Silverstein K.A.T."/>
            <person name="Beckman K.B."/>
            <person name="Gohl D.M."/>
        </authorList>
    </citation>
    <scope>NUCLEOTIDE SEQUENCE</scope>
    <source>
        <strain evidence="1">Duluth1</strain>
        <tissue evidence="1">Whole animal</tissue>
    </source>
</reference>
<dbReference type="EMBL" id="JAIWYP010000005">
    <property type="protein sequence ID" value="KAH3825851.1"/>
    <property type="molecule type" value="Genomic_DNA"/>
</dbReference>
<comment type="caution">
    <text evidence="1">The sequence shown here is derived from an EMBL/GenBank/DDBJ whole genome shotgun (WGS) entry which is preliminary data.</text>
</comment>
<evidence type="ECO:0000313" key="1">
    <source>
        <dbReference type="EMBL" id="KAH3825851.1"/>
    </source>
</evidence>
<accession>A0A9D4H2I1</accession>
<keyword evidence="2" id="KW-1185">Reference proteome</keyword>
<reference evidence="1" key="2">
    <citation type="submission" date="2020-11" db="EMBL/GenBank/DDBJ databases">
        <authorList>
            <person name="McCartney M.A."/>
            <person name="Auch B."/>
            <person name="Kono T."/>
            <person name="Mallez S."/>
            <person name="Becker A."/>
            <person name="Gohl D.M."/>
            <person name="Silverstein K.A.T."/>
            <person name="Koren S."/>
            <person name="Bechman K.B."/>
            <person name="Herman A."/>
            <person name="Abrahante J.E."/>
            <person name="Garbe J."/>
        </authorList>
    </citation>
    <scope>NUCLEOTIDE SEQUENCE</scope>
    <source>
        <strain evidence="1">Duluth1</strain>
        <tissue evidence="1">Whole animal</tissue>
    </source>
</reference>
<protein>
    <submittedName>
        <fullName evidence="1">Uncharacterized protein</fullName>
    </submittedName>
</protein>
<sequence length="69" mass="7644">MSDINITENGISKQFVNIVIPLTGLVVGGKMRDDDTDILLQSGLLCAAERNSSMERYVNAFKLFIKLLL</sequence>
<name>A0A9D4H2I1_DREPO</name>
<proteinExistence type="predicted"/>
<dbReference type="AlphaFoldDB" id="A0A9D4H2I1"/>